<feature type="domain" description="Mga helix-turn-helix" evidence="3">
    <location>
        <begin position="100"/>
        <end position="174"/>
    </location>
</feature>
<protein>
    <recommendedName>
        <fullName evidence="7">Mga helix-turn-helix domain-containing protein</fullName>
    </recommendedName>
</protein>
<name>A0A1E5H081_9ENTE</name>
<evidence type="ECO:0000313" key="5">
    <source>
        <dbReference type="EMBL" id="OEG18394.1"/>
    </source>
</evidence>
<keyword evidence="2" id="KW-0804">Transcription</keyword>
<organism evidence="5 6">
    <name type="scientific">Enterococcus termitis</name>
    <dbReference type="NCBI Taxonomy" id="332950"/>
    <lineage>
        <taxon>Bacteria</taxon>
        <taxon>Bacillati</taxon>
        <taxon>Bacillota</taxon>
        <taxon>Bacilli</taxon>
        <taxon>Lactobacillales</taxon>
        <taxon>Enterococcaceae</taxon>
        <taxon>Enterococcus</taxon>
    </lineage>
</organism>
<feature type="domain" description="Helix-turn-helix type 11" evidence="4">
    <location>
        <begin position="28"/>
        <end position="69"/>
    </location>
</feature>
<dbReference type="Pfam" id="PF05043">
    <property type="entry name" value="Mga"/>
    <property type="match status" value="1"/>
</dbReference>
<evidence type="ECO:0000259" key="4">
    <source>
        <dbReference type="Pfam" id="PF08279"/>
    </source>
</evidence>
<proteinExistence type="predicted"/>
<evidence type="ECO:0000313" key="6">
    <source>
        <dbReference type="Proteomes" id="UP000095094"/>
    </source>
</evidence>
<dbReference type="InterPro" id="IPR036388">
    <property type="entry name" value="WH-like_DNA-bd_sf"/>
</dbReference>
<dbReference type="Gene3D" id="1.10.10.10">
    <property type="entry name" value="Winged helix-like DNA-binding domain superfamily/Winged helix DNA-binding domain"/>
    <property type="match status" value="1"/>
</dbReference>
<dbReference type="AlphaFoldDB" id="A0A1E5H081"/>
<comment type="caution">
    <text evidence="5">The sequence shown here is derived from an EMBL/GenBank/DDBJ whole genome shotgun (WGS) entry which is preliminary data.</text>
</comment>
<keyword evidence="6" id="KW-1185">Reference proteome</keyword>
<evidence type="ECO:0000259" key="3">
    <source>
        <dbReference type="Pfam" id="PF05043"/>
    </source>
</evidence>
<evidence type="ECO:0000256" key="2">
    <source>
        <dbReference type="ARBA" id="ARBA00023163"/>
    </source>
</evidence>
<dbReference type="OrthoDB" id="2172609at2"/>
<dbReference type="Pfam" id="PF08279">
    <property type="entry name" value="HTH_11"/>
    <property type="match status" value="1"/>
</dbReference>
<reference evidence="6" key="1">
    <citation type="submission" date="2016-09" db="EMBL/GenBank/DDBJ databases">
        <authorList>
            <person name="Gulvik C.A."/>
        </authorList>
    </citation>
    <scope>NUCLEOTIDE SEQUENCE [LARGE SCALE GENOMIC DNA]</scope>
    <source>
        <strain evidence="6">LMG 8895</strain>
    </source>
</reference>
<dbReference type="Proteomes" id="UP000095094">
    <property type="component" value="Unassembled WGS sequence"/>
</dbReference>
<sequence>MILEYDDVGGINMNEIGYQLLLDTSTKRKITILNLLLESDLPILISELAEACEVSQKTLRRDIQTLSKLFPDSMILENSSLILNISTDMNPILSYIEDEVKNNILFSIVEDTFYGRSETIDYLSEKFFIAESTLRKYLSVLKDVLEDFDLTLNLSPLEILGDEVNIRYFYFHFFEQVAEYNQHSYLKSIHMDLYAILRNLLHNYGLVLNVDYHRFVRWMTVSEQRIRQQKLVYLDAHILEEYRHRDTFLMLKTAAKKAVHPDSFNLITDSEIIFAFLISLDTIVYDEKSHFLPTSFLQATEDFEHLVTSFFQLSGLSYPMNVELKAIIKAFLVNEKALQELSPLFQKNDSKFKALMEKKYPKTIATWTSILKDNHDFLYKEDLAISLASLTEAKVNRSSKILFALSGTSAETAYYKYLAHKYVPKTAELSFVFNQPIDNNLIERLDIDICICNFPLPSSDIGCTFFKFSSVPLEREWEILAKKLTIL</sequence>
<dbReference type="InterPro" id="IPR013196">
    <property type="entry name" value="HTH_11"/>
</dbReference>
<dbReference type="InterPro" id="IPR050661">
    <property type="entry name" value="BglG_antiterminators"/>
</dbReference>
<dbReference type="PANTHER" id="PTHR30185">
    <property type="entry name" value="CRYPTIC BETA-GLUCOSIDE BGL OPERON ANTITERMINATOR"/>
    <property type="match status" value="1"/>
</dbReference>
<gene>
    <name evidence="5" type="ORF">BCR25_16330</name>
</gene>
<dbReference type="InterPro" id="IPR036390">
    <property type="entry name" value="WH_DNA-bd_sf"/>
</dbReference>
<keyword evidence="1" id="KW-0805">Transcription regulation</keyword>
<evidence type="ECO:0008006" key="7">
    <source>
        <dbReference type="Google" id="ProtNLM"/>
    </source>
</evidence>
<dbReference type="InterPro" id="IPR007737">
    <property type="entry name" value="Mga_HTH"/>
</dbReference>
<dbReference type="EMBL" id="MIJY01000006">
    <property type="protein sequence ID" value="OEG18394.1"/>
    <property type="molecule type" value="Genomic_DNA"/>
</dbReference>
<accession>A0A1E5H081</accession>
<dbReference type="SUPFAM" id="SSF46785">
    <property type="entry name" value="Winged helix' DNA-binding domain"/>
    <property type="match status" value="1"/>
</dbReference>
<evidence type="ECO:0000256" key="1">
    <source>
        <dbReference type="ARBA" id="ARBA00023015"/>
    </source>
</evidence>
<dbReference type="PANTHER" id="PTHR30185:SF18">
    <property type="entry name" value="TRANSCRIPTIONAL REGULATOR MTLR"/>
    <property type="match status" value="1"/>
</dbReference>